<dbReference type="Proteomes" id="UP001201449">
    <property type="component" value="Unassembled WGS sequence"/>
</dbReference>
<proteinExistence type="predicted"/>
<evidence type="ECO:0008006" key="3">
    <source>
        <dbReference type="Google" id="ProtNLM"/>
    </source>
</evidence>
<accession>A0ABS9C1Q7</accession>
<reference evidence="1 2" key="1">
    <citation type="submission" date="2022-01" db="EMBL/GenBank/DDBJ databases">
        <title>Mariniradius saccharolyticus sp. nov., isolated from sediment of a river.</title>
        <authorList>
            <person name="Liu H."/>
        </authorList>
    </citation>
    <scope>NUCLEOTIDE SEQUENCE [LARGE SCALE GENOMIC DNA]</scope>
    <source>
        <strain evidence="1 2">RY-2</strain>
    </source>
</reference>
<keyword evidence="2" id="KW-1185">Reference proteome</keyword>
<evidence type="ECO:0000313" key="2">
    <source>
        <dbReference type="Proteomes" id="UP001201449"/>
    </source>
</evidence>
<organism evidence="1 2">
    <name type="scientific">Mariniradius sediminis</name>
    <dbReference type="NCBI Taxonomy" id="2909237"/>
    <lineage>
        <taxon>Bacteria</taxon>
        <taxon>Pseudomonadati</taxon>
        <taxon>Bacteroidota</taxon>
        <taxon>Cytophagia</taxon>
        <taxon>Cytophagales</taxon>
        <taxon>Cyclobacteriaceae</taxon>
        <taxon>Mariniradius</taxon>
    </lineage>
</organism>
<evidence type="ECO:0000313" key="1">
    <source>
        <dbReference type="EMBL" id="MCF1753366.1"/>
    </source>
</evidence>
<name>A0ABS9C1Q7_9BACT</name>
<gene>
    <name evidence="1" type="ORF">L0U89_20060</name>
</gene>
<dbReference type="RefSeq" id="WP_234863163.1">
    <property type="nucleotide sequence ID" value="NZ_JAKEVZ010000030.1"/>
</dbReference>
<comment type="caution">
    <text evidence="1">The sequence shown here is derived from an EMBL/GenBank/DDBJ whole genome shotgun (WGS) entry which is preliminary data.</text>
</comment>
<sequence length="193" mass="21854">MKWPASIVFIVFLVFLLGGFRVNAQTESENPVEEEASGKHRLTILMANAFIPAADNIAGQSNMFIVPAWGINYDYWINDRIGFGVHNTVILQQYKIEKSREEIIIERSFPVVITGELLFKPMENLLVSAGAGRELEKQESFTVVNLGIEYGFELGKGLELSLNLLYDNKIDAYDSWMFGVGFSKFFSRTARKK</sequence>
<dbReference type="EMBL" id="JAKEVZ010000030">
    <property type="protein sequence ID" value="MCF1753366.1"/>
    <property type="molecule type" value="Genomic_DNA"/>
</dbReference>
<protein>
    <recommendedName>
        <fullName evidence="3">Outer membrane protein beta-barrel domain-containing protein</fullName>
    </recommendedName>
</protein>